<keyword evidence="3" id="KW-1185">Reference proteome</keyword>
<accession>A0A0T6DPK9</accession>
<dbReference type="EMBL" id="LNDJ01000118">
    <property type="protein sequence ID" value="KRU21421.1"/>
    <property type="molecule type" value="Genomic_DNA"/>
</dbReference>
<dbReference type="InterPro" id="IPR012337">
    <property type="entry name" value="RNaseH-like_sf"/>
</dbReference>
<sequence length="274" mass="31271">MSQALPSDPILVFDIETVADIDGARRIYPQLADLNDADTLSALTAIRTQEAGHDFMRLPLQRIVCISALYIKDGKLSLFSLTADKFSEKDILAKFFRAFNDLETLPQLISWNGSGFDIPVLIYRAMQYDLSAPWLFEEGDRIKNMRFDNYVNRFHTRHLDLMDRFSQYGASRREAMDIVASLYGLPGKTDVDGSMVGALVSSGDWQTLSIYCESDVMNTWLIYLRWLRLTGKLSSPDFDAWQQQSYDYLAQYTQADGSPRHQEFIADWSSAPKL</sequence>
<name>A0A0T6DPK9_9GAMM</name>
<dbReference type="Pfam" id="PF10108">
    <property type="entry name" value="DNA_pol_B_exo2"/>
    <property type="match status" value="1"/>
</dbReference>
<comment type="caution">
    <text evidence="2">The sequence shown here is derived from an EMBL/GenBank/DDBJ whole genome shotgun (WGS) entry which is preliminary data.</text>
</comment>
<dbReference type="InterPro" id="IPR036397">
    <property type="entry name" value="RNaseH_sf"/>
</dbReference>
<evidence type="ECO:0000259" key="1">
    <source>
        <dbReference type="Pfam" id="PF10108"/>
    </source>
</evidence>
<organism evidence="2 3">
    <name type="scientific">Psychrobacter piscatorii</name>
    <dbReference type="NCBI Taxonomy" id="554343"/>
    <lineage>
        <taxon>Bacteria</taxon>
        <taxon>Pseudomonadati</taxon>
        <taxon>Pseudomonadota</taxon>
        <taxon>Gammaproteobacteria</taxon>
        <taxon>Moraxellales</taxon>
        <taxon>Moraxellaceae</taxon>
        <taxon>Psychrobacter</taxon>
    </lineage>
</organism>
<feature type="domain" description="Predicted 3'-5' exonuclease PolB-like" evidence="1">
    <location>
        <begin position="54"/>
        <end position="268"/>
    </location>
</feature>
<keyword evidence="2" id="KW-0269">Exonuclease</keyword>
<dbReference type="InterPro" id="IPR019288">
    <property type="entry name" value="3'-5'_exonuclease_PolB-like"/>
</dbReference>
<proteinExistence type="predicted"/>
<dbReference type="RefSeq" id="WP_058025795.1">
    <property type="nucleotide sequence ID" value="NZ_LNDJ01000118.1"/>
</dbReference>
<dbReference type="GO" id="GO:0004527">
    <property type="term" value="F:exonuclease activity"/>
    <property type="evidence" value="ECO:0007669"/>
    <property type="project" value="UniProtKB-KW"/>
</dbReference>
<evidence type="ECO:0000313" key="2">
    <source>
        <dbReference type="EMBL" id="KRU21421.1"/>
    </source>
</evidence>
<dbReference type="Proteomes" id="UP000051202">
    <property type="component" value="Unassembled WGS sequence"/>
</dbReference>
<protein>
    <submittedName>
        <fullName evidence="2">3'-5' exonuclease</fullName>
    </submittedName>
</protein>
<dbReference type="AlphaFoldDB" id="A0A0T6DPK9"/>
<dbReference type="STRING" id="554343.AS194_03210"/>
<gene>
    <name evidence="2" type="ORF">AS194_03210</name>
</gene>
<keyword evidence="2" id="KW-0378">Hydrolase</keyword>
<dbReference type="CDD" id="cd05782">
    <property type="entry name" value="DNA_polB_like1_exo"/>
    <property type="match status" value="1"/>
</dbReference>
<dbReference type="Gene3D" id="3.30.420.10">
    <property type="entry name" value="Ribonuclease H-like superfamily/Ribonuclease H"/>
    <property type="match status" value="1"/>
</dbReference>
<dbReference type="SUPFAM" id="SSF53098">
    <property type="entry name" value="Ribonuclease H-like"/>
    <property type="match status" value="1"/>
</dbReference>
<reference evidence="2 3" key="1">
    <citation type="submission" date="2015-11" db="EMBL/GenBank/DDBJ databases">
        <title>Permanent draft genome of Psychrobacter piscatorii LQ58.</title>
        <authorList>
            <person name="Zhou M."/>
            <person name="Dong B."/>
            <person name="Liu Q."/>
        </authorList>
    </citation>
    <scope>NUCLEOTIDE SEQUENCE [LARGE SCALE GENOMIC DNA]</scope>
    <source>
        <strain evidence="2 3">LQ58</strain>
    </source>
</reference>
<dbReference type="GO" id="GO:0003676">
    <property type="term" value="F:nucleic acid binding"/>
    <property type="evidence" value="ECO:0007669"/>
    <property type="project" value="InterPro"/>
</dbReference>
<evidence type="ECO:0000313" key="3">
    <source>
        <dbReference type="Proteomes" id="UP000051202"/>
    </source>
</evidence>
<keyword evidence="2" id="KW-0540">Nuclease</keyword>